<dbReference type="RefSeq" id="XP_013904827.1">
    <property type="nucleotide sequence ID" value="XM_014049373.1"/>
</dbReference>
<proteinExistence type="inferred from homology"/>
<dbReference type="AlphaFoldDB" id="A0A0D2K622"/>
<sequence length="593" mass="61818">MVYLSQLAVRPARRAKRAAEAAAGRRSHAERRVNVSPRSAAPQGEVELHALDASHLRRAISGAWRFEGLLDPAVAAAALQIAVDRFPLVAGWLERHGTGGLALRWDADADGRGAAWYEAIAPGSPPEVTDDVLLYETQCLPTMKRHCLLAAKVTQFPDANATLMVITIDHVVADYKSFLDFLSAWSDECEAIAAASRGVGAAPCAKWGARPAPVWDRSLLVDLSPPVSRASSSSGSGSSGSRDGTRTPPQAASEGGSSGVADNGVSSSGSGSTDGSSAVARAGKDSAFWEGEPVWHVDVLSRRQNVLMLGKGLLGMAGCESRSWVLPRAAIDGLKARLSGAAGGGAAVQPTTNDVLSALVAASVAWVSPGKVARRGGLNAHVVVNSRGRFGHAAGDDFFGNTSLLVPVWCPAALLPAADAPSPEPSAALAAHIHSALREELSAPAGLMRRRYEWMAAAQGAGVGGAVRSCEAAALLEGDVCIDNVSKYDEVFSVKFGGAAPASSNSMRFLACPRLAWVTAAGPTGHPADGSSHGDLRVSLALKRKKWARLAPWWKAMGLRQVGALGTLDVMIYHPTSLRNLVSEVTRTPVMGL</sequence>
<protein>
    <submittedName>
        <fullName evidence="4">Uncharacterized protein</fullName>
    </submittedName>
</protein>
<dbReference type="OrthoDB" id="548193at2759"/>
<dbReference type="SUPFAM" id="SSF52777">
    <property type="entry name" value="CoA-dependent acyltransferases"/>
    <property type="match status" value="1"/>
</dbReference>
<evidence type="ECO:0000256" key="1">
    <source>
        <dbReference type="ARBA" id="ARBA00009861"/>
    </source>
</evidence>
<reference evidence="4 5" key="1">
    <citation type="journal article" date="2013" name="BMC Genomics">
        <title>Reconstruction of the lipid metabolism for the microalga Monoraphidium neglectum from its genome sequence reveals characteristics suitable for biofuel production.</title>
        <authorList>
            <person name="Bogen C."/>
            <person name="Al-Dilaimi A."/>
            <person name="Albersmeier A."/>
            <person name="Wichmann J."/>
            <person name="Grundmann M."/>
            <person name="Rupp O."/>
            <person name="Lauersen K.J."/>
            <person name="Blifernez-Klassen O."/>
            <person name="Kalinowski J."/>
            <person name="Goesmann A."/>
            <person name="Mussgnug J.H."/>
            <person name="Kruse O."/>
        </authorList>
    </citation>
    <scope>NUCLEOTIDE SEQUENCE [LARGE SCALE GENOMIC DNA]</scope>
    <source>
        <strain evidence="4 5">SAG 48.87</strain>
    </source>
</reference>
<dbReference type="InterPro" id="IPR023213">
    <property type="entry name" value="CAT-like_dom_sf"/>
</dbReference>
<comment type="similarity">
    <text evidence="1">Belongs to the plant acyltransferase family.</text>
</comment>
<dbReference type="EMBL" id="KK100453">
    <property type="protein sequence ID" value="KIZ05808.1"/>
    <property type="molecule type" value="Genomic_DNA"/>
</dbReference>
<dbReference type="KEGG" id="mng:MNEG_2143"/>
<dbReference type="InterPro" id="IPR050317">
    <property type="entry name" value="Plant_Fungal_Acyltransferase"/>
</dbReference>
<evidence type="ECO:0000256" key="3">
    <source>
        <dbReference type="SAM" id="MobiDB-lite"/>
    </source>
</evidence>
<evidence type="ECO:0000313" key="5">
    <source>
        <dbReference type="Proteomes" id="UP000054498"/>
    </source>
</evidence>
<organism evidence="4 5">
    <name type="scientific">Monoraphidium neglectum</name>
    <dbReference type="NCBI Taxonomy" id="145388"/>
    <lineage>
        <taxon>Eukaryota</taxon>
        <taxon>Viridiplantae</taxon>
        <taxon>Chlorophyta</taxon>
        <taxon>core chlorophytes</taxon>
        <taxon>Chlorophyceae</taxon>
        <taxon>CS clade</taxon>
        <taxon>Sphaeropleales</taxon>
        <taxon>Selenastraceae</taxon>
        <taxon>Monoraphidium</taxon>
    </lineage>
</organism>
<dbReference type="Gene3D" id="3.30.559.10">
    <property type="entry name" value="Chloramphenicol acetyltransferase-like domain"/>
    <property type="match status" value="2"/>
</dbReference>
<dbReference type="Pfam" id="PF02458">
    <property type="entry name" value="Transferase"/>
    <property type="match status" value="1"/>
</dbReference>
<feature type="region of interest" description="Disordered" evidence="3">
    <location>
        <begin position="20"/>
        <end position="41"/>
    </location>
</feature>
<keyword evidence="5" id="KW-1185">Reference proteome</keyword>
<evidence type="ECO:0000313" key="4">
    <source>
        <dbReference type="EMBL" id="KIZ05808.1"/>
    </source>
</evidence>
<gene>
    <name evidence="4" type="ORF">MNEG_2143</name>
</gene>
<dbReference type="GO" id="GO:0016747">
    <property type="term" value="F:acyltransferase activity, transferring groups other than amino-acyl groups"/>
    <property type="evidence" value="ECO:0007669"/>
    <property type="project" value="TreeGrafter"/>
</dbReference>
<feature type="region of interest" description="Disordered" evidence="3">
    <location>
        <begin position="225"/>
        <end position="279"/>
    </location>
</feature>
<dbReference type="GeneID" id="25735021"/>
<dbReference type="PANTHER" id="PTHR31642:SF310">
    <property type="entry name" value="FATTY ALCOHOL:CAFFEOYL-COA ACYLTRANSFERASE"/>
    <property type="match status" value="1"/>
</dbReference>
<evidence type="ECO:0000256" key="2">
    <source>
        <dbReference type="ARBA" id="ARBA00022679"/>
    </source>
</evidence>
<dbReference type="PANTHER" id="PTHR31642">
    <property type="entry name" value="TRICHOTHECENE 3-O-ACETYLTRANSFERASE"/>
    <property type="match status" value="1"/>
</dbReference>
<dbReference type="Proteomes" id="UP000054498">
    <property type="component" value="Unassembled WGS sequence"/>
</dbReference>
<feature type="compositionally biased region" description="Low complexity" evidence="3">
    <location>
        <begin position="259"/>
        <end position="279"/>
    </location>
</feature>
<keyword evidence="2" id="KW-0808">Transferase</keyword>
<feature type="compositionally biased region" description="Low complexity" evidence="3">
    <location>
        <begin position="231"/>
        <end position="241"/>
    </location>
</feature>
<name>A0A0D2K622_9CHLO</name>
<accession>A0A0D2K622</accession>